<dbReference type="Pfam" id="PF00198">
    <property type="entry name" value="2-oxoacid_dh"/>
    <property type="match status" value="1"/>
</dbReference>
<dbReference type="SUPFAM" id="SSF51230">
    <property type="entry name" value="Single hybrid motif"/>
    <property type="match status" value="1"/>
</dbReference>
<dbReference type="EMBL" id="AP028215">
    <property type="protein sequence ID" value="BEI91295.1"/>
    <property type="molecule type" value="Genomic_DNA"/>
</dbReference>
<dbReference type="KEGG" id="ccac:CcaHIS019_0401150"/>
<feature type="domain" description="Lipoyl-binding" evidence="9">
    <location>
        <begin position="66"/>
        <end position="147"/>
    </location>
</feature>
<dbReference type="InterPro" id="IPR036625">
    <property type="entry name" value="E3-bd_dom_sf"/>
</dbReference>
<evidence type="ECO:0000256" key="3">
    <source>
        <dbReference type="ARBA" id="ARBA00022679"/>
    </source>
</evidence>
<evidence type="ECO:0000256" key="7">
    <source>
        <dbReference type="RuleBase" id="RU003423"/>
    </source>
</evidence>
<evidence type="ECO:0000256" key="5">
    <source>
        <dbReference type="ARBA" id="ARBA00022946"/>
    </source>
</evidence>
<dbReference type="Proteomes" id="UP001233271">
    <property type="component" value="Chromosome 4"/>
</dbReference>
<protein>
    <recommendedName>
        <fullName evidence="7">Dihydrolipoamide acetyltransferase component of pyruvate dehydrogenase complex</fullName>
        <ecNumber evidence="7">2.3.1.-</ecNumber>
    </recommendedName>
</protein>
<evidence type="ECO:0000256" key="2">
    <source>
        <dbReference type="ARBA" id="ARBA00007317"/>
    </source>
</evidence>
<comment type="similarity">
    <text evidence="2 7">Belongs to the 2-oxoacid dehydrogenase family.</text>
</comment>
<dbReference type="Pfam" id="PF02817">
    <property type="entry name" value="E3_binding"/>
    <property type="match status" value="1"/>
</dbReference>
<dbReference type="InterPro" id="IPR000089">
    <property type="entry name" value="Biotin_lipoyl"/>
</dbReference>
<dbReference type="Gene3D" id="4.10.320.10">
    <property type="entry name" value="E3-binding domain"/>
    <property type="match status" value="1"/>
</dbReference>
<organism evidence="11 12">
    <name type="scientific">Cutaneotrichosporon cavernicola</name>
    <dbReference type="NCBI Taxonomy" id="279322"/>
    <lineage>
        <taxon>Eukaryota</taxon>
        <taxon>Fungi</taxon>
        <taxon>Dikarya</taxon>
        <taxon>Basidiomycota</taxon>
        <taxon>Agaricomycotina</taxon>
        <taxon>Tremellomycetes</taxon>
        <taxon>Trichosporonales</taxon>
        <taxon>Trichosporonaceae</taxon>
        <taxon>Cutaneotrichosporon</taxon>
    </lineage>
</organism>
<dbReference type="GO" id="GO:0016407">
    <property type="term" value="F:acetyltransferase activity"/>
    <property type="evidence" value="ECO:0007669"/>
    <property type="project" value="TreeGrafter"/>
</dbReference>
<dbReference type="RefSeq" id="XP_060456560.1">
    <property type="nucleotide sequence ID" value="XM_060599915.1"/>
</dbReference>
<accession>A0AA48L3I6</accession>
<keyword evidence="3 7" id="KW-0808">Transferase</keyword>
<dbReference type="InterPro" id="IPR004167">
    <property type="entry name" value="PSBD"/>
</dbReference>
<dbReference type="EC" id="2.3.1.-" evidence="7"/>
<evidence type="ECO:0000256" key="1">
    <source>
        <dbReference type="ARBA" id="ARBA00001938"/>
    </source>
</evidence>
<feature type="domain" description="Peripheral subunit-binding (PSBD)" evidence="10">
    <location>
        <begin position="252"/>
        <end position="289"/>
    </location>
</feature>
<evidence type="ECO:0000256" key="4">
    <source>
        <dbReference type="ARBA" id="ARBA00022823"/>
    </source>
</evidence>
<dbReference type="PROSITE" id="PS51826">
    <property type="entry name" value="PSBD"/>
    <property type="match status" value="1"/>
</dbReference>
<dbReference type="PROSITE" id="PS50968">
    <property type="entry name" value="BIOTINYL_LIPOYL"/>
    <property type="match status" value="1"/>
</dbReference>
<dbReference type="InterPro" id="IPR023213">
    <property type="entry name" value="CAT-like_dom_sf"/>
</dbReference>
<dbReference type="GO" id="GO:0045333">
    <property type="term" value="P:cellular respiration"/>
    <property type="evidence" value="ECO:0007669"/>
    <property type="project" value="UniProtKB-ARBA"/>
</dbReference>
<comment type="cofactor">
    <cofactor evidence="1 7">
        <name>(R)-lipoate</name>
        <dbReference type="ChEBI" id="CHEBI:83088"/>
    </cofactor>
</comment>
<dbReference type="AlphaFoldDB" id="A0AA48L3I6"/>
<dbReference type="PANTHER" id="PTHR43178">
    <property type="entry name" value="DIHYDROLIPOAMIDE ACETYLTRANSFERASE COMPONENT OF PYRUVATE DEHYDROGENASE COMPLEX"/>
    <property type="match status" value="1"/>
</dbReference>
<evidence type="ECO:0000259" key="10">
    <source>
        <dbReference type="PROSITE" id="PS51826"/>
    </source>
</evidence>
<dbReference type="PANTHER" id="PTHR43178:SF5">
    <property type="entry name" value="LIPOAMIDE ACYLTRANSFERASE COMPONENT OF BRANCHED-CHAIN ALPHA-KETO ACID DEHYDROGENASE COMPLEX, MITOCHONDRIAL"/>
    <property type="match status" value="1"/>
</dbReference>
<dbReference type="Gene3D" id="2.40.50.100">
    <property type="match status" value="1"/>
</dbReference>
<feature type="region of interest" description="Disordered" evidence="8">
    <location>
        <begin position="310"/>
        <end position="331"/>
    </location>
</feature>
<dbReference type="SUPFAM" id="SSF52777">
    <property type="entry name" value="CoA-dependent acyltransferases"/>
    <property type="match status" value="1"/>
</dbReference>
<evidence type="ECO:0000259" key="9">
    <source>
        <dbReference type="PROSITE" id="PS50968"/>
    </source>
</evidence>
<gene>
    <name evidence="11" type="ORF">CcaverHIS019_0401150</name>
</gene>
<name>A0AA48L3I6_9TREE</name>
<dbReference type="GeneID" id="85495165"/>
<dbReference type="InterPro" id="IPR011053">
    <property type="entry name" value="Single_hybrid_motif"/>
</dbReference>
<dbReference type="GO" id="GO:0005739">
    <property type="term" value="C:mitochondrion"/>
    <property type="evidence" value="ECO:0007669"/>
    <property type="project" value="TreeGrafter"/>
</dbReference>
<reference evidence="11" key="1">
    <citation type="journal article" date="2023" name="BMC Genomics">
        <title>Chromosome-level genome assemblies of Cutaneotrichosporon spp. (Trichosporonales, Basidiomycota) reveal imbalanced evolution between nucleotide sequences and chromosome synteny.</title>
        <authorList>
            <person name="Kobayashi Y."/>
            <person name="Kayamori A."/>
            <person name="Aoki K."/>
            <person name="Shiwa Y."/>
            <person name="Matsutani M."/>
            <person name="Fujita N."/>
            <person name="Sugita T."/>
            <person name="Iwasaki W."/>
            <person name="Tanaka N."/>
            <person name="Takashima M."/>
        </authorList>
    </citation>
    <scope>NUCLEOTIDE SEQUENCE</scope>
    <source>
        <strain evidence="11">HIS019</strain>
    </source>
</reference>
<feature type="compositionally biased region" description="Low complexity" evidence="8">
    <location>
        <begin position="183"/>
        <end position="204"/>
    </location>
</feature>
<keyword evidence="12" id="KW-1185">Reference proteome</keyword>
<dbReference type="GO" id="GO:0031405">
    <property type="term" value="F:lipoic acid binding"/>
    <property type="evidence" value="ECO:0007669"/>
    <property type="project" value="TreeGrafter"/>
</dbReference>
<keyword evidence="5" id="KW-0809">Transit peptide</keyword>
<feature type="compositionally biased region" description="Low complexity" evidence="8">
    <location>
        <begin position="310"/>
        <end position="323"/>
    </location>
</feature>
<dbReference type="Pfam" id="PF00364">
    <property type="entry name" value="Biotin_lipoyl"/>
    <property type="match status" value="1"/>
</dbReference>
<feature type="region of interest" description="Disordered" evidence="8">
    <location>
        <begin position="39"/>
        <end position="64"/>
    </location>
</feature>
<evidence type="ECO:0000313" key="11">
    <source>
        <dbReference type="EMBL" id="BEI91295.1"/>
    </source>
</evidence>
<evidence type="ECO:0000256" key="8">
    <source>
        <dbReference type="SAM" id="MobiDB-lite"/>
    </source>
</evidence>
<dbReference type="PROSITE" id="PS00189">
    <property type="entry name" value="LIPOYL"/>
    <property type="match status" value="1"/>
</dbReference>
<dbReference type="CDD" id="cd06849">
    <property type="entry name" value="lipoyl_domain"/>
    <property type="match status" value="1"/>
</dbReference>
<proteinExistence type="inferred from homology"/>
<dbReference type="InterPro" id="IPR001078">
    <property type="entry name" value="2-oxoacid_DH_actylTfrase"/>
</dbReference>
<sequence length="600" mass="62908">MSRIATRLLSVAPRPRVHALPLLRAPYTGVAATVTPRISPLSSLTSPSRPAAVPQPPAGQRSFGASASQGVPFHFKLADIGEGITQVEVIKWNVEVGATVEEFDPLCEVQSDKAVVEITAPYAGTVSQLGPPAGAMLKVGSTLCILDTTEDHGQEQEVEVAEYVEEAAPEPTPAPTPAPAAPAPAAAAPSQEASSNAAAPKFAPKAHPLSDTAVRFEGEASVLPQAPKPVYEIPDHVEARVDGNLARGRRVLTSPAVRAHAGRLGIELEHVTPSGPGGRVTKEDVERYAASGSSSPAAAAPVAPAAAAPRAKAPAPKAAPVAVHADRGEATERMEMGRTRKVMYRAMGSMGDVPHFGYHHTLDLTNLLPLMKAANAKVPETKGYLASDVPPSYVNPAPLPERTKTSVLAFLVKAMALALEEHPIMRSRVKEADEQRWLEVSRDANIGIAVSDPKLGLLTPSLSGLDPSAPVSAVNDALNELRARAARPGPLPHVTISSVGPLGESVAANPVLPLGGGLAIAAVGRAAWQVEWALRNGNGPSPSSVWNLDPSQVEAGGTRAVLKCPVSWSGDHRVLEGAELIAFTETWKRFVEQPWLWLEV</sequence>
<feature type="compositionally biased region" description="Pro residues" evidence="8">
    <location>
        <begin position="170"/>
        <end position="182"/>
    </location>
</feature>
<dbReference type="SUPFAM" id="SSF47005">
    <property type="entry name" value="Peripheral subunit-binding domain of 2-oxo acid dehydrogenase complex"/>
    <property type="match status" value="1"/>
</dbReference>
<evidence type="ECO:0000313" key="12">
    <source>
        <dbReference type="Proteomes" id="UP001233271"/>
    </source>
</evidence>
<keyword evidence="6 7" id="KW-0012">Acyltransferase</keyword>
<feature type="region of interest" description="Disordered" evidence="8">
    <location>
        <begin position="167"/>
        <end position="204"/>
    </location>
</feature>
<dbReference type="Gene3D" id="3.30.559.10">
    <property type="entry name" value="Chloramphenicol acetyltransferase-like domain"/>
    <property type="match status" value="1"/>
</dbReference>
<dbReference type="InterPro" id="IPR050743">
    <property type="entry name" value="2-oxoacid_DH_E2_comp"/>
</dbReference>
<dbReference type="InterPro" id="IPR003016">
    <property type="entry name" value="2-oxoA_DH_lipoyl-BS"/>
</dbReference>
<keyword evidence="4 7" id="KW-0450">Lipoyl</keyword>
<feature type="compositionally biased region" description="Low complexity" evidence="8">
    <location>
        <begin position="39"/>
        <end position="50"/>
    </location>
</feature>
<evidence type="ECO:0000256" key="6">
    <source>
        <dbReference type="ARBA" id="ARBA00023315"/>
    </source>
</evidence>